<protein>
    <submittedName>
        <fullName evidence="4">SWIM zinc finger domain-containing protein</fullName>
    </submittedName>
    <submittedName>
        <fullName evidence="5">SWIM zinc finger family protein</fullName>
    </submittedName>
</protein>
<gene>
    <name evidence="4" type="ORF">ACFODO_04075</name>
    <name evidence="5" type="ORF">C9E89_010490</name>
</gene>
<dbReference type="RefSeq" id="WP_107008214.1">
    <property type="nucleotide sequence ID" value="NZ_JBHRSF010000007.1"/>
</dbReference>
<dbReference type="EMBL" id="PYIX02000015">
    <property type="protein sequence ID" value="RFC83569.1"/>
    <property type="molecule type" value="Genomic_DNA"/>
</dbReference>
<evidence type="ECO:0000256" key="2">
    <source>
        <dbReference type="SAM" id="MobiDB-lite"/>
    </source>
</evidence>
<feature type="domain" description="SWIM-type" evidence="3">
    <location>
        <begin position="53"/>
        <end position="86"/>
    </location>
</feature>
<evidence type="ECO:0000313" key="6">
    <source>
        <dbReference type="Proteomes" id="UP000240957"/>
    </source>
</evidence>
<dbReference type="Proteomes" id="UP001595455">
    <property type="component" value="Unassembled WGS sequence"/>
</dbReference>
<reference evidence="4" key="1">
    <citation type="journal article" date="2014" name="Int. J. Syst. Evol. Microbiol.">
        <title>Complete genome of a new Firmicutes species belonging to the dominant human colonic microbiota ('Ruminococcus bicirculans') reveals two chromosomes and a selective capacity to utilize plant glucans.</title>
        <authorList>
            <consortium name="NISC Comparative Sequencing Program"/>
            <person name="Wegmann U."/>
            <person name="Louis P."/>
            <person name="Goesmann A."/>
            <person name="Henrissat B."/>
            <person name="Duncan S.H."/>
            <person name="Flint H.J."/>
        </authorList>
    </citation>
    <scope>NUCLEOTIDE SEQUENCE</scope>
    <source>
        <strain evidence="4">KCTC 62575</strain>
    </source>
</reference>
<evidence type="ECO:0000256" key="1">
    <source>
        <dbReference type="PROSITE-ProRule" id="PRU00325"/>
    </source>
</evidence>
<dbReference type="OrthoDB" id="9816340at2"/>
<dbReference type="EMBL" id="JBHRSF010000007">
    <property type="protein sequence ID" value="MFC2994459.1"/>
    <property type="molecule type" value="Genomic_DNA"/>
</dbReference>
<dbReference type="GO" id="GO:0008270">
    <property type="term" value="F:zinc ion binding"/>
    <property type="evidence" value="ECO:0007669"/>
    <property type="project" value="UniProtKB-KW"/>
</dbReference>
<sequence length="448" mass="52159">MLLTIQLDQIQQIIPDTNSEKAAKKLAKVNDWNNKGASTDQWIWAEIKGSAIYQSAIFLPQLKCECSCPSFKRPCKHALALLMVYQEHPAEFQIQEDETQFPERVTKWRDKLTQSTEKKAEKANKPVDEAARAKRQESRDKKIDQAIDALQLWLKDVVNLGLGEVHSQNGRQFFHEITSRLVDGQAAGINIWIDEFSSALYQPNWQQQSAFWLARLYLIAELWQKREQLSLDLQQELRQLMGINLASDFWLTQSTEELQLSVLASRTQALQQSKGNFRRQWLWDEKTCTDYLILDFDIAPHTRYGLTLPSQHHFKLKAQRYPGVEQQRLKLAEQVTLNDIDAIKIENKPPQGFVCFEDALAKHAEKLSHNPMHLTSFWWMNPVRLSQKDERYYLIDSTHHMMPISLSTDQFTALWMMVSNQPFYAGLEWNGLELQLISIWQGAHYQCL</sequence>
<proteinExistence type="predicted"/>
<evidence type="ECO:0000313" key="7">
    <source>
        <dbReference type="Proteomes" id="UP001595455"/>
    </source>
</evidence>
<feature type="region of interest" description="Disordered" evidence="2">
    <location>
        <begin position="113"/>
        <end position="138"/>
    </location>
</feature>
<reference evidence="4" key="4">
    <citation type="submission" date="2024-09" db="EMBL/GenBank/DDBJ databases">
        <authorList>
            <person name="Sun Q."/>
            <person name="Mori K."/>
        </authorList>
    </citation>
    <scope>NUCLEOTIDE SEQUENCE</scope>
    <source>
        <strain evidence="4">KCTC 62575</strain>
    </source>
</reference>
<reference evidence="7" key="3">
    <citation type="journal article" date="2019" name="Int. J. Syst. Evol. Microbiol.">
        <title>The Global Catalogue of Microorganisms (GCM) 10K type strain sequencing project: providing services to taxonomists for standard genome sequencing and annotation.</title>
        <authorList>
            <consortium name="The Broad Institute Genomics Platform"/>
            <consortium name="The Broad Institute Genome Sequencing Center for Infectious Disease"/>
            <person name="Wu L."/>
            <person name="Ma J."/>
        </authorList>
    </citation>
    <scope>NUCLEOTIDE SEQUENCE [LARGE SCALE GENOMIC DNA]</scope>
    <source>
        <strain evidence="7">KCTC 62575</strain>
    </source>
</reference>
<keyword evidence="7" id="KW-1185">Reference proteome</keyword>
<name>A0A371YQ21_9GAMM</name>
<dbReference type="AlphaFoldDB" id="A0A371YQ21"/>
<organism evidence="5 6">
    <name type="scientific">Acinetobacter sichuanensis</name>
    <dbReference type="NCBI Taxonomy" id="2136183"/>
    <lineage>
        <taxon>Bacteria</taxon>
        <taxon>Pseudomonadati</taxon>
        <taxon>Pseudomonadota</taxon>
        <taxon>Gammaproteobacteria</taxon>
        <taxon>Moraxellales</taxon>
        <taxon>Moraxellaceae</taxon>
        <taxon>Acinetobacter</taxon>
    </lineage>
</organism>
<dbReference type="Pfam" id="PF04434">
    <property type="entry name" value="SWIM"/>
    <property type="match status" value="1"/>
</dbReference>
<keyword evidence="1" id="KW-0863">Zinc-finger</keyword>
<evidence type="ECO:0000313" key="5">
    <source>
        <dbReference type="EMBL" id="RFC83569.1"/>
    </source>
</evidence>
<dbReference type="PROSITE" id="PS50966">
    <property type="entry name" value="ZF_SWIM"/>
    <property type="match status" value="1"/>
</dbReference>
<evidence type="ECO:0000259" key="3">
    <source>
        <dbReference type="PROSITE" id="PS50966"/>
    </source>
</evidence>
<comment type="caution">
    <text evidence="5">The sequence shown here is derived from an EMBL/GenBank/DDBJ whole genome shotgun (WGS) entry which is preliminary data.</text>
</comment>
<dbReference type="Proteomes" id="UP000240957">
    <property type="component" value="Unassembled WGS sequence"/>
</dbReference>
<reference evidence="5 6" key="2">
    <citation type="submission" date="2018-08" db="EMBL/GenBank/DDBJ databases">
        <title>The draft genome of Acinetobacter sichuanensis strain WCHAc060041.</title>
        <authorList>
            <person name="Qin J."/>
            <person name="Feng Y."/>
            <person name="Zong Z."/>
        </authorList>
    </citation>
    <scope>NUCLEOTIDE SEQUENCE [LARGE SCALE GENOMIC DNA]</scope>
    <source>
        <strain evidence="5 6">WCHAc060041</strain>
    </source>
</reference>
<evidence type="ECO:0000313" key="4">
    <source>
        <dbReference type="EMBL" id="MFC2994459.1"/>
    </source>
</evidence>
<keyword evidence="1" id="KW-0862">Zinc</keyword>
<accession>A0A371YQ21</accession>
<keyword evidence="1" id="KW-0479">Metal-binding</keyword>
<dbReference type="InterPro" id="IPR007527">
    <property type="entry name" value="Znf_SWIM"/>
</dbReference>